<keyword evidence="1" id="KW-0732">Signal</keyword>
<evidence type="ECO:0000313" key="3">
    <source>
        <dbReference type="Proteomes" id="UP000075606"/>
    </source>
</evidence>
<reference evidence="2 3" key="1">
    <citation type="submission" date="2016-01" db="EMBL/GenBank/DDBJ databases">
        <title>Genome sequencing of Roseivirga spongicola UST030701-084.</title>
        <authorList>
            <person name="Selvaratnam C."/>
            <person name="Thevarajoo S."/>
            <person name="Goh K.M."/>
            <person name="Ee R."/>
            <person name="Chan K.-G."/>
            <person name="Chong C.S."/>
        </authorList>
    </citation>
    <scope>NUCLEOTIDE SEQUENCE [LARGE SCALE GENOMIC DNA]</scope>
    <source>
        <strain evidence="2 3">UST030701-084</strain>
    </source>
</reference>
<sequence length="392" mass="44515">MINRLILCLGLLLSSFASFSQNKSFDEMMVKRTINCFDVAINSTELFESYMIVNELDSAQMLLNYWEKTCGLVEPVFRAKTILSLHNNTFEESELPSNLMDYLMSYQHKIMYASEGIEFNNWTSSLYDYVHPNSDFNVLLSRMAKGAINDFEESSTEAFLASFYASSSPNVHSMLSEERYSNTKVRYLYDFKVQSIENTTKLHSGLFGGTWSPTGELNVLGTHPNLGFFIGGKKKKLTYDLTLSFKFLNVKDGYEARRDGASSPLENTKHFFGGYFGVDFGREITRWGNNELQLLAGIGLDGFDALKEDEDAGIDGASVLTYNFNIGMGYKYNLSYREYLGLQLKYNVADYSLNSVVDYSGNAVTFSLIWGFYTSPLADSFYYKPKAKKKKK</sequence>
<dbReference type="EMBL" id="LRPC01000028">
    <property type="protein sequence ID" value="KYG73907.1"/>
    <property type="molecule type" value="Genomic_DNA"/>
</dbReference>
<comment type="caution">
    <text evidence="2">The sequence shown here is derived from an EMBL/GenBank/DDBJ whole genome shotgun (WGS) entry which is preliminary data.</text>
</comment>
<keyword evidence="3" id="KW-1185">Reference proteome</keyword>
<feature type="chain" id="PRO_5007574310" description="Outer membrane protein beta-barrel domain-containing protein" evidence="1">
    <location>
        <begin position="21"/>
        <end position="392"/>
    </location>
</feature>
<dbReference type="Proteomes" id="UP000075606">
    <property type="component" value="Unassembled WGS sequence"/>
</dbReference>
<feature type="signal peptide" evidence="1">
    <location>
        <begin position="1"/>
        <end position="20"/>
    </location>
</feature>
<dbReference type="OrthoDB" id="766929at2"/>
<proteinExistence type="predicted"/>
<evidence type="ECO:0000313" key="2">
    <source>
        <dbReference type="EMBL" id="KYG73907.1"/>
    </source>
</evidence>
<evidence type="ECO:0000256" key="1">
    <source>
        <dbReference type="SAM" id="SignalP"/>
    </source>
</evidence>
<gene>
    <name evidence="2" type="ORF">AWW68_14660</name>
</gene>
<dbReference type="AlphaFoldDB" id="A0A150X5A3"/>
<dbReference type="RefSeq" id="WP_068222966.1">
    <property type="nucleotide sequence ID" value="NZ_LRPC01000028.1"/>
</dbReference>
<evidence type="ECO:0008006" key="4">
    <source>
        <dbReference type="Google" id="ProtNLM"/>
    </source>
</evidence>
<protein>
    <recommendedName>
        <fullName evidence="4">Outer membrane protein beta-barrel domain-containing protein</fullName>
    </recommendedName>
</protein>
<name>A0A150X5A3_9BACT</name>
<accession>A0A150X5A3</accession>
<organism evidence="2 3">
    <name type="scientific">Roseivirga spongicola</name>
    <dbReference type="NCBI Taxonomy" id="333140"/>
    <lineage>
        <taxon>Bacteria</taxon>
        <taxon>Pseudomonadati</taxon>
        <taxon>Bacteroidota</taxon>
        <taxon>Cytophagia</taxon>
        <taxon>Cytophagales</taxon>
        <taxon>Roseivirgaceae</taxon>
        <taxon>Roseivirga</taxon>
    </lineage>
</organism>